<dbReference type="SUPFAM" id="SSF81442">
    <property type="entry name" value="Cytochrome c oxidase subunit I-like"/>
    <property type="match status" value="1"/>
</dbReference>
<feature type="non-terminal residue" evidence="1">
    <location>
        <position position="1"/>
    </location>
</feature>
<dbReference type="Gene3D" id="1.20.210.10">
    <property type="entry name" value="Cytochrome c oxidase-like, subunit I domain"/>
    <property type="match status" value="1"/>
</dbReference>
<proteinExistence type="predicted"/>
<evidence type="ECO:0000313" key="1">
    <source>
        <dbReference type="EMBL" id="SVD06799.1"/>
    </source>
</evidence>
<name>A0A382SA96_9ZZZZ</name>
<accession>A0A382SA96</accession>
<protein>
    <recommendedName>
        <fullName evidence="2">Cytochrome oxidase subunit I profile domain-containing protein</fullName>
    </recommendedName>
</protein>
<gene>
    <name evidence="1" type="ORF">METZ01_LOCUS359653</name>
</gene>
<organism evidence="1">
    <name type="scientific">marine metagenome</name>
    <dbReference type="NCBI Taxonomy" id="408172"/>
    <lineage>
        <taxon>unclassified sequences</taxon>
        <taxon>metagenomes</taxon>
        <taxon>ecological metagenomes</taxon>
    </lineage>
</organism>
<reference evidence="1" key="1">
    <citation type="submission" date="2018-05" db="EMBL/GenBank/DDBJ databases">
        <authorList>
            <person name="Lanie J.A."/>
            <person name="Ng W.-L."/>
            <person name="Kazmierczak K.M."/>
            <person name="Andrzejewski T.M."/>
            <person name="Davidsen T.M."/>
            <person name="Wayne K.J."/>
            <person name="Tettelin H."/>
            <person name="Glass J.I."/>
            <person name="Rusch D."/>
            <person name="Podicherti R."/>
            <person name="Tsui H.-C.T."/>
            <person name="Winkler M.E."/>
        </authorList>
    </citation>
    <scope>NUCLEOTIDE SEQUENCE</scope>
</reference>
<dbReference type="EMBL" id="UINC01127585">
    <property type="protein sequence ID" value="SVD06799.1"/>
    <property type="molecule type" value="Genomic_DNA"/>
</dbReference>
<sequence length="67" mass="7647">YAVLFVYLVWSLFKGEKAGPNPWTAKGLEWEIESPPDPHNFHETPIVTSEPYAYEEEDVLLADKGSH</sequence>
<evidence type="ECO:0008006" key="2">
    <source>
        <dbReference type="Google" id="ProtNLM"/>
    </source>
</evidence>
<dbReference type="AlphaFoldDB" id="A0A382SA96"/>
<dbReference type="InterPro" id="IPR036927">
    <property type="entry name" value="Cyt_c_oxase-like_su1_sf"/>
</dbReference>